<proteinExistence type="predicted"/>
<dbReference type="InterPro" id="IPR014729">
    <property type="entry name" value="Rossmann-like_a/b/a_fold"/>
</dbReference>
<accession>A0A239J9B3</accession>
<dbReference type="EMBL" id="FZOU01000003">
    <property type="protein sequence ID" value="SNT02481.1"/>
    <property type="molecule type" value="Genomic_DNA"/>
</dbReference>
<evidence type="ECO:0000259" key="2">
    <source>
        <dbReference type="Pfam" id="PF02698"/>
    </source>
</evidence>
<feature type="chain" id="PRO_5012353727" evidence="1">
    <location>
        <begin position="21"/>
        <end position="198"/>
    </location>
</feature>
<reference evidence="3 4" key="1">
    <citation type="submission" date="2017-06" db="EMBL/GenBank/DDBJ databases">
        <authorList>
            <person name="Kim H.J."/>
            <person name="Triplett B.A."/>
        </authorList>
    </citation>
    <scope>NUCLEOTIDE SEQUENCE [LARGE SCALE GENOMIC DNA]</scope>
    <source>
        <strain evidence="3 4">DSM 18704</strain>
    </source>
</reference>
<evidence type="ECO:0000256" key="1">
    <source>
        <dbReference type="SAM" id="SignalP"/>
    </source>
</evidence>
<sequence>MKRLLLFAFVLLAGASYVSYTTVPTRNTDATHFDTIIVLGVPANKDGSASPGEMARVDEAVREFHAGRAGHIILSGGAAWTPVPEGPVMAKAAVAAGVPVEDVLIEDRSMNTVQNVYYSHEIMQQHGWTSAEVISEASHLPRAALILERYGFQWRTHPCGWPSNKSVLGRAGWYTYEALRVAGIRWFGFRPNSYLPSR</sequence>
<dbReference type="InterPro" id="IPR003848">
    <property type="entry name" value="DUF218"/>
</dbReference>
<dbReference type="InterPro" id="IPR051599">
    <property type="entry name" value="Cell_Envelope_Assoc"/>
</dbReference>
<dbReference type="Gene3D" id="3.40.50.620">
    <property type="entry name" value="HUPs"/>
    <property type="match status" value="1"/>
</dbReference>
<dbReference type="PANTHER" id="PTHR30336:SF20">
    <property type="entry name" value="DUF218 DOMAIN-CONTAINING PROTEIN"/>
    <property type="match status" value="1"/>
</dbReference>
<name>A0A239J9B3_9BACT</name>
<feature type="signal peptide" evidence="1">
    <location>
        <begin position="1"/>
        <end position="20"/>
    </location>
</feature>
<feature type="domain" description="DUF218" evidence="2">
    <location>
        <begin position="34"/>
        <end position="177"/>
    </location>
</feature>
<dbReference type="CDD" id="cd06259">
    <property type="entry name" value="YdcF-like"/>
    <property type="match status" value="1"/>
</dbReference>
<dbReference type="Proteomes" id="UP000198356">
    <property type="component" value="Unassembled WGS sequence"/>
</dbReference>
<evidence type="ECO:0000313" key="4">
    <source>
        <dbReference type="Proteomes" id="UP000198356"/>
    </source>
</evidence>
<dbReference type="Pfam" id="PF02698">
    <property type="entry name" value="DUF218"/>
    <property type="match status" value="1"/>
</dbReference>
<dbReference type="PANTHER" id="PTHR30336">
    <property type="entry name" value="INNER MEMBRANE PROTEIN, PROBABLE PERMEASE"/>
    <property type="match status" value="1"/>
</dbReference>
<evidence type="ECO:0000313" key="3">
    <source>
        <dbReference type="EMBL" id="SNT02481.1"/>
    </source>
</evidence>
<keyword evidence="4" id="KW-1185">Reference proteome</keyword>
<gene>
    <name evidence="3" type="ORF">SAMN05421770_103503</name>
</gene>
<dbReference type="AlphaFoldDB" id="A0A239J9B3"/>
<protein>
    <submittedName>
        <fullName evidence="3">Uncharacterized SAM-binding protein YcdF, DUF218 family</fullName>
    </submittedName>
</protein>
<dbReference type="RefSeq" id="WP_176441706.1">
    <property type="nucleotide sequence ID" value="NZ_FZOU01000003.1"/>
</dbReference>
<keyword evidence="1" id="KW-0732">Signal</keyword>
<organism evidence="3 4">
    <name type="scientific">Granulicella rosea</name>
    <dbReference type="NCBI Taxonomy" id="474952"/>
    <lineage>
        <taxon>Bacteria</taxon>
        <taxon>Pseudomonadati</taxon>
        <taxon>Acidobacteriota</taxon>
        <taxon>Terriglobia</taxon>
        <taxon>Terriglobales</taxon>
        <taxon>Acidobacteriaceae</taxon>
        <taxon>Granulicella</taxon>
    </lineage>
</organism>
<dbReference type="GO" id="GO:0005886">
    <property type="term" value="C:plasma membrane"/>
    <property type="evidence" value="ECO:0007669"/>
    <property type="project" value="TreeGrafter"/>
</dbReference>